<organism evidence="3 4">
    <name type="scientific">Coniochaeta ligniaria NRRL 30616</name>
    <dbReference type="NCBI Taxonomy" id="1408157"/>
    <lineage>
        <taxon>Eukaryota</taxon>
        <taxon>Fungi</taxon>
        <taxon>Dikarya</taxon>
        <taxon>Ascomycota</taxon>
        <taxon>Pezizomycotina</taxon>
        <taxon>Sordariomycetes</taxon>
        <taxon>Sordariomycetidae</taxon>
        <taxon>Coniochaetales</taxon>
        <taxon>Coniochaetaceae</taxon>
        <taxon>Coniochaeta</taxon>
    </lineage>
</organism>
<feature type="transmembrane region" description="Helical" evidence="2">
    <location>
        <begin position="167"/>
        <end position="185"/>
    </location>
</feature>
<protein>
    <submittedName>
        <fullName evidence="3">Uncharacterized protein</fullName>
    </submittedName>
</protein>
<reference evidence="3 4" key="1">
    <citation type="submission" date="2016-10" db="EMBL/GenBank/DDBJ databases">
        <title>Draft genome sequence of Coniochaeta ligniaria NRRL30616, a lignocellulolytic fungus for bioabatement of inhibitors in plant biomass hydrolysates.</title>
        <authorList>
            <consortium name="DOE Joint Genome Institute"/>
            <person name="Jimenez D.J."/>
            <person name="Hector R.E."/>
            <person name="Riley R."/>
            <person name="Sun H."/>
            <person name="Grigoriev I.V."/>
            <person name="Van Elsas J.D."/>
            <person name="Nichols N.N."/>
        </authorList>
    </citation>
    <scope>NUCLEOTIDE SEQUENCE [LARGE SCALE GENOMIC DNA]</scope>
    <source>
        <strain evidence="3 4">NRRL 30616</strain>
    </source>
</reference>
<dbReference type="STRING" id="1408157.A0A1J7JFA9"/>
<evidence type="ECO:0000313" key="4">
    <source>
        <dbReference type="Proteomes" id="UP000182658"/>
    </source>
</evidence>
<feature type="region of interest" description="Disordered" evidence="1">
    <location>
        <begin position="1309"/>
        <end position="1332"/>
    </location>
</feature>
<sequence length="1375" mass="147278">MSYQEYAQLGKGTRRKDDGNGLPQRHESDVVDRPYHRAAASFSVPRPSPPHSSSSSTSSATLSPSNSASQKDAGSPTAERSGVGGVAGRPNRGSLSRFKELELGAGTEKKPNLVDVELPWRPSYLRRRVLAMFLSVFAALIIALEVLGDLSNRNAGVANGDTSRRTIYAWTYLPILALTVLAGMWTRVDYQAKAAAPWVRMSRGPAPAEKTLLLDYVDMWLPVSIVRAVLNRDVVVACTAMVSLHLGLIVVVSTALLTLSLVDVPNQNSKITLDTAFLNDPAGLTRADSYPFLAMVGLLQGNISYPDGVSSQYAYQQFSADVPFGTEIHATVDGFSASLDCEAAQLSLAGAQYYKTGIQLNTTVSIQGCSIDMPVFSQAFLSNSTILFLRLGHGACGGSTDPQDQRIVIVFGSETINSSSLAATMNSTNDGVSVNTTISQSTQLICKPTYAISQLDIKKDDLSVFDLDLSDTDTTTLSNVQPWDIAQAFFDSYRGPLVGNFSDTSPPFYQGGNLTVDPAMYLALSLRRATAGSPVSLSALFDRTTLQSVAGDYFQQYTALLALRSLMEDTSLSATGTIMLRGERLLVRSFAVQLMVTLLGVSVILTVVAMCFVPRKGFLPRDPNTIIDTAALIAHSRTLLQSLRGAGGGSEKFLRGRLSGNQYFIGVEAYEHGSSSDPGYFKIFGGASTAHVNAGYAEETGKYSYPINLHPLVRIASLLGVVAIIILLEVTLRASQNNNGLTDVMDDTYSHFLWTAMPALILSHFATYFASVDFTTRALAPYVALKDGSAFHHSVSLNYLDKTAPHAIYDSVRHRNFAVVAAGLTLLVSSLFVPLAAPIFSEVTIPATVTVRLLSQDFFSQNSSTPSSDICLSCRNGTIVSSLILNDNLSYPPFTYEDLLFPTMVLDTDQVPSAYPDDVTITASIPAVRPSMTCRIVPQSQVSPIFTPDSAEPPQTNTTEGNIIGVGFMDETGSMLAVYTKRPPQGAMAQVQVTDPNPFFGASLHKLLDLGNGTAVSHWVYIWGQIADADTNHTTLQTISAMSCNESAQQVTALATFHGTSLTILPSDPPVVDDSSAVPLSIGLNDNWDYSDLPSPSTPHLLDPFFATLVASRYAVPIDLLSDPTPSAVDRIAAAIVFQHAIIRTQILNLSRQPSTNLSTTPIPLSATGQAPLPPPSSPLTFNGTATSLTVTTTAHQPTLRHATTTLSPVLTATRRLSQSPPATRALQSLLLLTIILSLLTFFLSRKPPLHPRPNHPSSIASCAALLADGNTFGLLGRGAEWASVEQLRELFLDGLHVAMGFRMGWERPRRRNGRRGRDDGDDGNGGLEGEGGGRVLGVSAIRTGGWGGGEGVGLGLQARVGLGHRGRVGDWGWT</sequence>
<accession>A0A1J7JFA9</accession>
<proteinExistence type="predicted"/>
<feature type="transmembrane region" description="Helical" evidence="2">
    <location>
        <begin position="590"/>
        <end position="613"/>
    </location>
</feature>
<feature type="compositionally biased region" description="Basic and acidic residues" evidence="1">
    <location>
        <begin position="15"/>
        <end position="35"/>
    </location>
</feature>
<keyword evidence="2" id="KW-0472">Membrane</keyword>
<dbReference type="PANTHER" id="PTHR37544:SF3">
    <property type="entry name" value="SPRAY"/>
    <property type="match status" value="1"/>
</dbReference>
<evidence type="ECO:0000313" key="3">
    <source>
        <dbReference type="EMBL" id="OIW32017.1"/>
    </source>
</evidence>
<feature type="compositionally biased region" description="Low complexity" evidence="1">
    <location>
        <begin position="41"/>
        <end position="69"/>
    </location>
</feature>
<feature type="transmembrane region" description="Helical" evidence="2">
    <location>
        <begin position="129"/>
        <end position="147"/>
    </location>
</feature>
<feature type="transmembrane region" description="Helical" evidence="2">
    <location>
        <begin position="234"/>
        <end position="262"/>
    </location>
</feature>
<gene>
    <name evidence="3" type="ORF">CONLIGDRAFT_612305</name>
</gene>
<dbReference type="EMBL" id="KV875095">
    <property type="protein sequence ID" value="OIW32017.1"/>
    <property type="molecule type" value="Genomic_DNA"/>
</dbReference>
<keyword evidence="2" id="KW-1133">Transmembrane helix</keyword>
<feature type="transmembrane region" description="Helical" evidence="2">
    <location>
        <begin position="752"/>
        <end position="770"/>
    </location>
</feature>
<feature type="transmembrane region" description="Helical" evidence="2">
    <location>
        <begin position="712"/>
        <end position="732"/>
    </location>
</feature>
<feature type="region of interest" description="Disordered" evidence="1">
    <location>
        <begin position="1"/>
        <end position="93"/>
    </location>
</feature>
<name>A0A1J7JFA9_9PEZI</name>
<dbReference type="InParanoid" id="A0A1J7JFA9"/>
<dbReference type="InterPro" id="IPR021840">
    <property type="entry name" value="DUF3433"/>
</dbReference>
<dbReference type="Proteomes" id="UP000182658">
    <property type="component" value="Unassembled WGS sequence"/>
</dbReference>
<keyword evidence="2" id="KW-0812">Transmembrane</keyword>
<dbReference type="Pfam" id="PF11915">
    <property type="entry name" value="DUF3433"/>
    <property type="match status" value="2"/>
</dbReference>
<dbReference type="OrthoDB" id="5332281at2759"/>
<keyword evidence="4" id="KW-1185">Reference proteome</keyword>
<evidence type="ECO:0000256" key="1">
    <source>
        <dbReference type="SAM" id="MobiDB-lite"/>
    </source>
</evidence>
<dbReference type="PANTHER" id="PTHR37544">
    <property type="entry name" value="SPRAY-RELATED"/>
    <property type="match status" value="1"/>
</dbReference>
<evidence type="ECO:0000256" key="2">
    <source>
        <dbReference type="SAM" id="Phobius"/>
    </source>
</evidence>
<feature type="transmembrane region" description="Helical" evidence="2">
    <location>
        <begin position="817"/>
        <end position="840"/>
    </location>
</feature>